<dbReference type="PANTHER" id="PTHR11439:SF517">
    <property type="entry name" value="CYSTEINE-RICH RLK (RECEPTOR-LIKE PROTEIN KINASE) 8"/>
    <property type="match status" value="1"/>
</dbReference>
<name>A0A151RBH0_CAJCA</name>
<dbReference type="Gramene" id="C.cajan_38372.t">
    <property type="protein sequence ID" value="C.cajan_38372.t.cds1"/>
    <property type="gene ID" value="C.cajan_38372"/>
</dbReference>
<evidence type="ECO:0000313" key="1">
    <source>
        <dbReference type="EMBL" id="KYP39876.1"/>
    </source>
</evidence>
<dbReference type="AlphaFoldDB" id="A0A151RBH0"/>
<gene>
    <name evidence="1" type="ORF">KK1_038794</name>
</gene>
<dbReference type="PANTHER" id="PTHR11439">
    <property type="entry name" value="GAG-POL-RELATED RETROTRANSPOSON"/>
    <property type="match status" value="1"/>
</dbReference>
<evidence type="ECO:0000313" key="2">
    <source>
        <dbReference type="Proteomes" id="UP000075243"/>
    </source>
</evidence>
<proteinExistence type="predicted"/>
<keyword evidence="2" id="KW-1185">Reference proteome</keyword>
<organism evidence="1 2">
    <name type="scientific">Cajanus cajan</name>
    <name type="common">Pigeon pea</name>
    <name type="synonym">Cajanus indicus</name>
    <dbReference type="NCBI Taxonomy" id="3821"/>
    <lineage>
        <taxon>Eukaryota</taxon>
        <taxon>Viridiplantae</taxon>
        <taxon>Streptophyta</taxon>
        <taxon>Embryophyta</taxon>
        <taxon>Tracheophyta</taxon>
        <taxon>Spermatophyta</taxon>
        <taxon>Magnoliopsida</taxon>
        <taxon>eudicotyledons</taxon>
        <taxon>Gunneridae</taxon>
        <taxon>Pentapetalae</taxon>
        <taxon>rosids</taxon>
        <taxon>fabids</taxon>
        <taxon>Fabales</taxon>
        <taxon>Fabaceae</taxon>
        <taxon>Papilionoideae</taxon>
        <taxon>50 kb inversion clade</taxon>
        <taxon>NPAAA clade</taxon>
        <taxon>indigoferoid/millettioid clade</taxon>
        <taxon>Phaseoleae</taxon>
        <taxon>Cajanus</taxon>
    </lineage>
</organism>
<protein>
    <submittedName>
        <fullName evidence="1">Retrovirus-related Pol polyprotein from transposon TNT 1-94</fullName>
        <ecNumber evidence="1">2.7.7.6</ecNumber>
    </submittedName>
</protein>
<dbReference type="EC" id="2.7.7.6" evidence="1"/>
<accession>A0A151RBH0</accession>
<keyword evidence="1" id="KW-0808">Transferase</keyword>
<dbReference type="OMA" id="WANPTDY"/>
<dbReference type="GO" id="GO:0003899">
    <property type="term" value="F:DNA-directed RNA polymerase activity"/>
    <property type="evidence" value="ECO:0007669"/>
    <property type="project" value="UniProtKB-EC"/>
</dbReference>
<keyword evidence="1" id="KW-0548">Nucleotidyltransferase</keyword>
<sequence length="110" mass="12481">MENSKLVSTPVEGKLKLTSDIEGKKVNPTLYKSLIGSLRYLIATRPDIVYGVGLLSRFMEKPRDSHWQAAKRILRYIKGTLTEGIFYDKDIDVNLVGYTDSDWAGDIETR</sequence>
<dbReference type="EMBL" id="KQ483874">
    <property type="protein sequence ID" value="KYP39876.1"/>
    <property type="molecule type" value="Genomic_DNA"/>
</dbReference>
<dbReference type="Proteomes" id="UP000075243">
    <property type="component" value="Unassembled WGS sequence"/>
</dbReference>
<reference evidence="1" key="1">
    <citation type="journal article" date="2012" name="Nat. Biotechnol.">
        <title>Draft genome sequence of pigeonpea (Cajanus cajan), an orphan legume crop of resource-poor farmers.</title>
        <authorList>
            <person name="Varshney R.K."/>
            <person name="Chen W."/>
            <person name="Li Y."/>
            <person name="Bharti A.K."/>
            <person name="Saxena R.K."/>
            <person name="Schlueter J.A."/>
            <person name="Donoghue M.T."/>
            <person name="Azam S."/>
            <person name="Fan G."/>
            <person name="Whaley A.M."/>
            <person name="Farmer A.D."/>
            <person name="Sheridan J."/>
            <person name="Iwata A."/>
            <person name="Tuteja R."/>
            <person name="Penmetsa R.V."/>
            <person name="Wu W."/>
            <person name="Upadhyaya H.D."/>
            <person name="Yang S.P."/>
            <person name="Shah T."/>
            <person name="Saxena K.B."/>
            <person name="Michael T."/>
            <person name="McCombie W.R."/>
            <person name="Yang B."/>
            <person name="Zhang G."/>
            <person name="Yang H."/>
            <person name="Wang J."/>
            <person name="Spillane C."/>
            <person name="Cook D.R."/>
            <person name="May G.D."/>
            <person name="Xu X."/>
            <person name="Jackson S.A."/>
        </authorList>
    </citation>
    <scope>NUCLEOTIDE SEQUENCE [LARGE SCALE GENOMIC DNA]</scope>
</reference>